<dbReference type="SUPFAM" id="SSF54292">
    <property type="entry name" value="2Fe-2S ferredoxin-like"/>
    <property type="match status" value="1"/>
</dbReference>
<dbReference type="InterPro" id="IPR036010">
    <property type="entry name" value="2Fe-2S_ferredoxin-like_sf"/>
</dbReference>
<reference evidence="8" key="1">
    <citation type="submission" date="2023-07" db="EMBL/GenBank/DDBJ databases">
        <title>Sorghum-associated microbial communities from plants grown in Nebraska, USA.</title>
        <authorList>
            <person name="Schachtman D."/>
        </authorList>
    </citation>
    <scope>NUCLEOTIDE SEQUENCE</scope>
    <source>
        <strain evidence="8">DS3315</strain>
    </source>
</reference>
<sequence>MPAVTFVQASGERKTVQGLDGESVMQVARRHGLPGIVADCGGELSCATCHVMVDEQWLAAVPARSPDEEEMLECTAEMPTACSRLACQVRLTPALEGLVVHVPRSQK</sequence>
<dbReference type="GO" id="GO:0009055">
    <property type="term" value="F:electron transfer activity"/>
    <property type="evidence" value="ECO:0007669"/>
    <property type="project" value="TreeGrafter"/>
</dbReference>
<dbReference type="GO" id="GO:0046872">
    <property type="term" value="F:metal ion binding"/>
    <property type="evidence" value="ECO:0007669"/>
    <property type="project" value="UniProtKB-KW"/>
</dbReference>
<dbReference type="AlphaFoldDB" id="A0AAW8EPN0"/>
<dbReference type="InterPro" id="IPR012675">
    <property type="entry name" value="Beta-grasp_dom_sf"/>
</dbReference>
<dbReference type="GO" id="GO:0005829">
    <property type="term" value="C:cytosol"/>
    <property type="evidence" value="ECO:0007669"/>
    <property type="project" value="TreeGrafter"/>
</dbReference>
<evidence type="ECO:0000256" key="4">
    <source>
        <dbReference type="ARBA" id="ARBA00023004"/>
    </source>
</evidence>
<dbReference type="PANTHER" id="PTHR23426:SF65">
    <property type="entry name" value="FERREDOXIN-2, MITOCHONDRIAL"/>
    <property type="match status" value="1"/>
</dbReference>
<dbReference type="GO" id="GO:0051537">
    <property type="term" value="F:2 iron, 2 sulfur cluster binding"/>
    <property type="evidence" value="ECO:0007669"/>
    <property type="project" value="UniProtKB-KW"/>
</dbReference>
<evidence type="ECO:0000313" key="9">
    <source>
        <dbReference type="Proteomes" id="UP001224845"/>
    </source>
</evidence>
<dbReference type="InterPro" id="IPR001041">
    <property type="entry name" value="2Fe-2S_ferredoxin-type"/>
</dbReference>
<gene>
    <name evidence="8" type="ORF">J2W39_006112</name>
</gene>
<accession>A0AAW8EPN0</accession>
<comment type="caution">
    <text evidence="8">The sequence shown here is derived from an EMBL/GenBank/DDBJ whole genome shotgun (WGS) entry which is preliminary data.</text>
</comment>
<evidence type="ECO:0000313" key="8">
    <source>
        <dbReference type="EMBL" id="MDP9974828.1"/>
    </source>
</evidence>
<dbReference type="Pfam" id="PF00111">
    <property type="entry name" value="Fer2"/>
    <property type="match status" value="1"/>
</dbReference>
<dbReference type="PANTHER" id="PTHR23426">
    <property type="entry name" value="FERREDOXIN/ADRENODOXIN"/>
    <property type="match status" value="1"/>
</dbReference>
<protein>
    <submittedName>
        <fullName evidence="8">2Fe-2S ferredoxin</fullName>
    </submittedName>
</protein>
<evidence type="ECO:0000256" key="5">
    <source>
        <dbReference type="ARBA" id="ARBA00023014"/>
    </source>
</evidence>
<evidence type="ECO:0000256" key="6">
    <source>
        <dbReference type="ARBA" id="ARBA00034078"/>
    </source>
</evidence>
<keyword evidence="3" id="KW-0479">Metal-binding</keyword>
<comment type="cofactor">
    <cofactor evidence="6">
        <name>[2Fe-2S] cluster</name>
        <dbReference type="ChEBI" id="CHEBI:190135"/>
    </cofactor>
</comment>
<dbReference type="InterPro" id="IPR001055">
    <property type="entry name" value="Adrenodoxin-like"/>
</dbReference>
<comment type="similarity">
    <text evidence="1">Belongs to the adrenodoxin/putidaredoxin family.</text>
</comment>
<dbReference type="PRINTS" id="PR00355">
    <property type="entry name" value="ADRENODOXIN"/>
</dbReference>
<proteinExistence type="inferred from homology"/>
<evidence type="ECO:0000256" key="3">
    <source>
        <dbReference type="ARBA" id="ARBA00022723"/>
    </source>
</evidence>
<feature type="domain" description="2Fe-2S ferredoxin-type" evidence="7">
    <location>
        <begin position="2"/>
        <end position="106"/>
    </location>
</feature>
<keyword evidence="2" id="KW-0001">2Fe-2S</keyword>
<evidence type="ECO:0000256" key="1">
    <source>
        <dbReference type="ARBA" id="ARBA00010914"/>
    </source>
</evidence>
<dbReference type="RefSeq" id="WP_307596863.1">
    <property type="nucleotide sequence ID" value="NZ_JAUSRV010000020.1"/>
</dbReference>
<dbReference type="Gene3D" id="3.10.20.30">
    <property type="match status" value="1"/>
</dbReference>
<dbReference type="CDD" id="cd00207">
    <property type="entry name" value="fer2"/>
    <property type="match status" value="1"/>
</dbReference>
<dbReference type="EMBL" id="JAUSRV010000020">
    <property type="protein sequence ID" value="MDP9974828.1"/>
    <property type="molecule type" value="Genomic_DNA"/>
</dbReference>
<dbReference type="GO" id="GO:0140647">
    <property type="term" value="P:P450-containing electron transport chain"/>
    <property type="evidence" value="ECO:0007669"/>
    <property type="project" value="InterPro"/>
</dbReference>
<evidence type="ECO:0000259" key="7">
    <source>
        <dbReference type="PROSITE" id="PS51085"/>
    </source>
</evidence>
<evidence type="ECO:0000256" key="2">
    <source>
        <dbReference type="ARBA" id="ARBA00022714"/>
    </source>
</evidence>
<name>A0AAW8EPN0_VARPD</name>
<organism evidence="8 9">
    <name type="scientific">Variovorax paradoxus</name>
    <dbReference type="NCBI Taxonomy" id="34073"/>
    <lineage>
        <taxon>Bacteria</taxon>
        <taxon>Pseudomonadati</taxon>
        <taxon>Pseudomonadota</taxon>
        <taxon>Betaproteobacteria</taxon>
        <taxon>Burkholderiales</taxon>
        <taxon>Comamonadaceae</taxon>
        <taxon>Variovorax</taxon>
    </lineage>
</organism>
<dbReference type="Proteomes" id="UP001224845">
    <property type="component" value="Unassembled WGS sequence"/>
</dbReference>
<keyword evidence="4" id="KW-0408">Iron</keyword>
<dbReference type="PROSITE" id="PS51085">
    <property type="entry name" value="2FE2S_FER_2"/>
    <property type="match status" value="1"/>
</dbReference>
<keyword evidence="5" id="KW-0411">Iron-sulfur</keyword>